<evidence type="ECO:0000313" key="1">
    <source>
        <dbReference type="EMBL" id="AEI47124.1"/>
    </source>
</evidence>
<accession>A0A7U4E4B6</accession>
<name>A0A7U4E4B6_RUNSL</name>
<organism evidence="1 2">
    <name type="scientific">Runella slithyformis (strain ATCC 29530 / DSM 19594 / LMG 11500 / NCIMB 11436 / LSU 4)</name>
    <dbReference type="NCBI Taxonomy" id="761193"/>
    <lineage>
        <taxon>Bacteria</taxon>
        <taxon>Pseudomonadati</taxon>
        <taxon>Bacteroidota</taxon>
        <taxon>Cytophagia</taxon>
        <taxon>Cytophagales</taxon>
        <taxon>Spirosomataceae</taxon>
        <taxon>Runella</taxon>
    </lineage>
</organism>
<keyword evidence="2" id="KW-1185">Reference proteome</keyword>
<protein>
    <submittedName>
        <fullName evidence="1">Uncharacterized protein</fullName>
    </submittedName>
</protein>
<proteinExistence type="predicted"/>
<dbReference type="AlphaFoldDB" id="A0A7U4E4B6"/>
<sequence length="51" mass="5636">MARVEFLKWLKKLFFADFAVVSLPEAVLLSLVPEDKAVNCTPNAEAGEVEV</sequence>
<evidence type="ECO:0000313" key="2">
    <source>
        <dbReference type="Proteomes" id="UP000000493"/>
    </source>
</evidence>
<reference evidence="1 2" key="2">
    <citation type="journal article" date="2012" name="Stand. Genomic Sci.">
        <title>Complete genome sequence of the aquatic bacterium Runella slithyformis type strain (LSU 4(T)).</title>
        <authorList>
            <person name="Copeland A."/>
            <person name="Zhang X."/>
            <person name="Misra M."/>
            <person name="Lapidus A."/>
            <person name="Nolan M."/>
            <person name="Lucas S."/>
            <person name="Deshpande S."/>
            <person name="Cheng J.F."/>
            <person name="Tapia R."/>
            <person name="Goodwin L.A."/>
            <person name="Pitluck S."/>
            <person name="Liolios K."/>
            <person name="Pagani I."/>
            <person name="Ivanova N."/>
            <person name="Mikhailova N."/>
            <person name="Pati A."/>
            <person name="Chen A."/>
            <person name="Palaniappan K."/>
            <person name="Land M."/>
            <person name="Hauser L."/>
            <person name="Pan C."/>
            <person name="Jeffries C.D."/>
            <person name="Detter J.C."/>
            <person name="Brambilla E.M."/>
            <person name="Rohde M."/>
            <person name="Djao O.D."/>
            <person name="Goker M."/>
            <person name="Sikorski J."/>
            <person name="Tindall B.J."/>
            <person name="Woyke T."/>
            <person name="Bristow J."/>
            <person name="Eisen J.A."/>
            <person name="Markowitz V."/>
            <person name="Hugenholtz P."/>
            <person name="Kyrpides N.C."/>
            <person name="Klenk H.P."/>
            <person name="Mavromatis K."/>
        </authorList>
    </citation>
    <scope>NUCLEOTIDE SEQUENCE [LARGE SCALE GENOMIC DNA]</scope>
    <source>
        <strain evidence="2">ATCC 29530 / DSM 19594 / LMG 11500 / NCIMB 11436 / LSU 4</strain>
    </source>
</reference>
<gene>
    <name evidence="1" type="ordered locus">Runsl_0681</name>
</gene>
<dbReference type="EMBL" id="CP002859">
    <property type="protein sequence ID" value="AEI47124.1"/>
    <property type="molecule type" value="Genomic_DNA"/>
</dbReference>
<dbReference type="Proteomes" id="UP000000493">
    <property type="component" value="Chromosome"/>
</dbReference>
<reference evidence="2" key="1">
    <citation type="submission" date="2011-06" db="EMBL/GenBank/DDBJ databases">
        <title>The complete genome of chromosome of Runella slithyformis DSM 19594.</title>
        <authorList>
            <consortium name="US DOE Joint Genome Institute (JGI-PGF)"/>
            <person name="Lucas S."/>
            <person name="Han J."/>
            <person name="Lapidus A."/>
            <person name="Bruce D."/>
            <person name="Goodwin L."/>
            <person name="Pitluck S."/>
            <person name="Peters L."/>
            <person name="Kyrpides N."/>
            <person name="Mavromatis K."/>
            <person name="Ivanova N."/>
            <person name="Ovchinnikova G."/>
            <person name="Zhang X."/>
            <person name="Misra M."/>
            <person name="Detter J.C."/>
            <person name="Tapia R."/>
            <person name="Han C."/>
            <person name="Land M."/>
            <person name="Hauser L."/>
            <person name="Markowitz V."/>
            <person name="Cheng J.-F."/>
            <person name="Hugenholtz P."/>
            <person name="Woyke T."/>
            <person name="Wu D."/>
            <person name="Tindall B."/>
            <person name="Faehrich R."/>
            <person name="Brambilla E."/>
            <person name="Klenk H.-P."/>
            <person name="Eisen J.A."/>
        </authorList>
    </citation>
    <scope>NUCLEOTIDE SEQUENCE [LARGE SCALE GENOMIC DNA]</scope>
    <source>
        <strain evidence="2">ATCC 29530 / DSM 19594 / LMG 11500 / NCIMB 11436 / LSU 4</strain>
    </source>
</reference>
<dbReference type="KEGG" id="rsi:Runsl_0681"/>